<accession>A0ABP5FZG2</accession>
<comment type="caution">
    <text evidence="1">The sequence shown here is derived from an EMBL/GenBank/DDBJ whole genome shotgun (WGS) entry which is preliminary data.</text>
</comment>
<name>A0ABP5FZG2_9MICC</name>
<dbReference type="RefSeq" id="WP_343957646.1">
    <property type="nucleotide sequence ID" value="NZ_BAAAMN010000029.1"/>
</dbReference>
<dbReference type="EMBL" id="BAAAMN010000029">
    <property type="protein sequence ID" value="GAA2037320.1"/>
    <property type="molecule type" value="Genomic_DNA"/>
</dbReference>
<gene>
    <name evidence="1" type="ORF">GCM10009720_17390</name>
</gene>
<evidence type="ECO:0000313" key="1">
    <source>
        <dbReference type="EMBL" id="GAA2037320.1"/>
    </source>
</evidence>
<organism evidence="1 2">
    <name type="scientific">Yaniella flava</name>
    <dbReference type="NCBI Taxonomy" id="287930"/>
    <lineage>
        <taxon>Bacteria</taxon>
        <taxon>Bacillati</taxon>
        <taxon>Actinomycetota</taxon>
        <taxon>Actinomycetes</taxon>
        <taxon>Micrococcales</taxon>
        <taxon>Micrococcaceae</taxon>
        <taxon>Yaniella</taxon>
    </lineage>
</organism>
<reference evidence="2" key="1">
    <citation type="journal article" date="2019" name="Int. J. Syst. Evol. Microbiol.">
        <title>The Global Catalogue of Microorganisms (GCM) 10K type strain sequencing project: providing services to taxonomists for standard genome sequencing and annotation.</title>
        <authorList>
            <consortium name="The Broad Institute Genomics Platform"/>
            <consortium name="The Broad Institute Genome Sequencing Center for Infectious Disease"/>
            <person name="Wu L."/>
            <person name="Ma J."/>
        </authorList>
    </citation>
    <scope>NUCLEOTIDE SEQUENCE [LARGE SCALE GENOMIC DNA]</scope>
    <source>
        <strain evidence="2">JCM 13595</strain>
    </source>
</reference>
<sequence length="303" mass="32561">MTAKSQPLHEQGLLRQTLAGTRFVKIAGPVGDWIVFYDAADAITLTEKRVIALCDRVGGVGARGVVLIAPAQDSSSGTTPQSRIEAWHADGAPAHNMTEPARAATCGLAVLNKISVEETSHHIFESNFGPITTVYTPSYIGVDIGQWAFTEPNTAEAAGSDVLVMAAGLTDPRPGLSVHIQTNHVTIAVESVHELETIDLEQQPSLEPPPTMPTSTSFVVPQDPLMDEQMGQLRLRSYTENRNDHDLASAAAAATVAFQTWSGLKQLKIWNVATGHGDIVVQMHEKQRLSTFAKLSTAFFGTL</sequence>
<dbReference type="Proteomes" id="UP001501461">
    <property type="component" value="Unassembled WGS sequence"/>
</dbReference>
<evidence type="ECO:0008006" key="3">
    <source>
        <dbReference type="Google" id="ProtNLM"/>
    </source>
</evidence>
<evidence type="ECO:0000313" key="2">
    <source>
        <dbReference type="Proteomes" id="UP001501461"/>
    </source>
</evidence>
<dbReference type="Gene3D" id="3.10.310.10">
    <property type="entry name" value="Diaminopimelate Epimerase, Chain A, domain 1"/>
    <property type="match status" value="2"/>
</dbReference>
<proteinExistence type="predicted"/>
<keyword evidence="2" id="KW-1185">Reference proteome</keyword>
<protein>
    <recommendedName>
        <fullName evidence="3">Diaminopimelate epimerase</fullName>
    </recommendedName>
</protein>